<sequence>MFVAQNQRVMMSMALSRRAEKLKCFWIGKKTKKTSPIHFFGSAPSSYWIPDF</sequence>
<accession>A0A0B7AHH0</accession>
<proteinExistence type="predicted"/>
<gene>
    <name evidence="1" type="primary">ORF120912</name>
</gene>
<name>A0A0B7AHH0_9EUPU</name>
<feature type="non-terminal residue" evidence="1">
    <location>
        <position position="52"/>
    </location>
</feature>
<dbReference type="EMBL" id="HACG01033564">
    <property type="protein sequence ID" value="CEK80429.1"/>
    <property type="molecule type" value="Transcribed_RNA"/>
</dbReference>
<evidence type="ECO:0000313" key="1">
    <source>
        <dbReference type="EMBL" id="CEK80429.1"/>
    </source>
</evidence>
<dbReference type="AlphaFoldDB" id="A0A0B7AHH0"/>
<protein>
    <submittedName>
        <fullName evidence="1">Uncharacterized protein</fullName>
    </submittedName>
</protein>
<reference evidence="1" key="1">
    <citation type="submission" date="2014-12" db="EMBL/GenBank/DDBJ databases">
        <title>Insight into the proteome of Arion vulgaris.</title>
        <authorList>
            <person name="Aradska J."/>
            <person name="Bulat T."/>
            <person name="Smidak R."/>
            <person name="Sarate P."/>
            <person name="Gangsoo J."/>
            <person name="Sialana F."/>
            <person name="Bilban M."/>
            <person name="Lubec G."/>
        </authorList>
    </citation>
    <scope>NUCLEOTIDE SEQUENCE</scope>
    <source>
        <tissue evidence="1">Skin</tissue>
    </source>
</reference>
<organism evidence="1">
    <name type="scientific">Arion vulgaris</name>
    <dbReference type="NCBI Taxonomy" id="1028688"/>
    <lineage>
        <taxon>Eukaryota</taxon>
        <taxon>Metazoa</taxon>
        <taxon>Spiralia</taxon>
        <taxon>Lophotrochozoa</taxon>
        <taxon>Mollusca</taxon>
        <taxon>Gastropoda</taxon>
        <taxon>Heterobranchia</taxon>
        <taxon>Euthyneura</taxon>
        <taxon>Panpulmonata</taxon>
        <taxon>Eupulmonata</taxon>
        <taxon>Stylommatophora</taxon>
        <taxon>Helicina</taxon>
        <taxon>Arionoidea</taxon>
        <taxon>Arionidae</taxon>
        <taxon>Arion</taxon>
    </lineage>
</organism>